<proteinExistence type="predicted"/>
<dbReference type="Proteomes" id="UP000271098">
    <property type="component" value="Unassembled WGS sequence"/>
</dbReference>
<reference evidence="2 3" key="1">
    <citation type="submission" date="2018-11" db="EMBL/GenBank/DDBJ databases">
        <authorList>
            <consortium name="Pathogen Informatics"/>
        </authorList>
    </citation>
    <scope>NUCLEOTIDE SEQUENCE [LARGE SCALE GENOMIC DNA]</scope>
</reference>
<evidence type="ECO:0000256" key="1">
    <source>
        <dbReference type="SAM" id="MobiDB-lite"/>
    </source>
</evidence>
<evidence type="ECO:0000313" key="2">
    <source>
        <dbReference type="EMBL" id="VDK37559.1"/>
    </source>
</evidence>
<dbReference type="AlphaFoldDB" id="A0A3P6PNG7"/>
<sequence length="40" mass="4646">MRWMRFRGRIVSGQEKARKQREGDEAAKKAGRPRKSSRGS</sequence>
<organism evidence="2 3">
    <name type="scientific">Gongylonema pulchrum</name>
    <dbReference type="NCBI Taxonomy" id="637853"/>
    <lineage>
        <taxon>Eukaryota</taxon>
        <taxon>Metazoa</taxon>
        <taxon>Ecdysozoa</taxon>
        <taxon>Nematoda</taxon>
        <taxon>Chromadorea</taxon>
        <taxon>Rhabditida</taxon>
        <taxon>Spirurina</taxon>
        <taxon>Spiruromorpha</taxon>
        <taxon>Spiruroidea</taxon>
        <taxon>Gongylonematidae</taxon>
        <taxon>Gongylonema</taxon>
    </lineage>
</organism>
<feature type="compositionally biased region" description="Basic residues" evidence="1">
    <location>
        <begin position="29"/>
        <end position="40"/>
    </location>
</feature>
<name>A0A3P6PNG7_9BILA</name>
<keyword evidence="3" id="KW-1185">Reference proteome</keyword>
<dbReference type="EMBL" id="UYRT01004928">
    <property type="protein sequence ID" value="VDK37559.1"/>
    <property type="molecule type" value="Genomic_DNA"/>
</dbReference>
<feature type="region of interest" description="Disordered" evidence="1">
    <location>
        <begin position="1"/>
        <end position="40"/>
    </location>
</feature>
<feature type="compositionally biased region" description="Basic and acidic residues" evidence="1">
    <location>
        <begin position="15"/>
        <end position="28"/>
    </location>
</feature>
<accession>A0A3P6PNG7</accession>
<gene>
    <name evidence="2" type="ORF">GPUH_LOCUS3040</name>
</gene>
<evidence type="ECO:0000313" key="3">
    <source>
        <dbReference type="Proteomes" id="UP000271098"/>
    </source>
</evidence>
<protein>
    <submittedName>
        <fullName evidence="2">Uncharacterized protein</fullName>
    </submittedName>
</protein>